<comment type="similarity">
    <text evidence="2 4">Belongs to the pterin-4-alpha-carbinolamine dehydratase family.</text>
</comment>
<dbReference type="PANTHER" id="PTHR12599">
    <property type="entry name" value="PTERIN-4-ALPHA-CARBINOLAMINE DEHYDRATASE"/>
    <property type="match status" value="1"/>
</dbReference>
<dbReference type="InterPro" id="IPR036428">
    <property type="entry name" value="PCD_sf"/>
</dbReference>
<keyword evidence="6" id="KW-1185">Reference proteome</keyword>
<reference evidence="5 6" key="1">
    <citation type="submission" date="2016-10" db="EMBL/GenBank/DDBJ databases">
        <authorList>
            <person name="de Groot N.N."/>
        </authorList>
    </citation>
    <scope>NUCLEOTIDE SEQUENCE [LARGE SCALE GENOMIC DNA]</scope>
    <source>
        <strain evidence="5 6">DSM 22489</strain>
    </source>
</reference>
<dbReference type="SUPFAM" id="SSF55248">
    <property type="entry name" value="PCD-like"/>
    <property type="match status" value="1"/>
</dbReference>
<dbReference type="PANTHER" id="PTHR12599:SF0">
    <property type="entry name" value="PTERIN-4-ALPHA-CARBINOLAMINE DEHYDRATASE"/>
    <property type="match status" value="1"/>
</dbReference>
<name>A0A1H5UBP8_9BACT</name>
<evidence type="ECO:0000313" key="6">
    <source>
        <dbReference type="Proteomes" id="UP000236728"/>
    </source>
</evidence>
<dbReference type="AlphaFoldDB" id="A0A1H5UBP8"/>
<dbReference type="CDD" id="cd00488">
    <property type="entry name" value="PCD_DCoH"/>
    <property type="match status" value="1"/>
</dbReference>
<evidence type="ECO:0000256" key="4">
    <source>
        <dbReference type="HAMAP-Rule" id="MF_00434"/>
    </source>
</evidence>
<dbReference type="Pfam" id="PF01329">
    <property type="entry name" value="Pterin_4a"/>
    <property type="match status" value="1"/>
</dbReference>
<evidence type="ECO:0000313" key="5">
    <source>
        <dbReference type="EMBL" id="SEF72419.1"/>
    </source>
</evidence>
<dbReference type="InterPro" id="IPR001533">
    <property type="entry name" value="Pterin_deHydtase"/>
</dbReference>
<accession>A0A1H5UBP8</accession>
<dbReference type="EMBL" id="FNVA01000001">
    <property type="protein sequence ID" value="SEF72419.1"/>
    <property type="molecule type" value="Genomic_DNA"/>
</dbReference>
<dbReference type="GO" id="GO:0006729">
    <property type="term" value="P:tetrahydrobiopterin biosynthetic process"/>
    <property type="evidence" value="ECO:0007669"/>
    <property type="project" value="InterPro"/>
</dbReference>
<dbReference type="OrthoDB" id="9800108at2"/>
<evidence type="ECO:0000256" key="2">
    <source>
        <dbReference type="ARBA" id="ARBA00006472"/>
    </source>
</evidence>
<dbReference type="Gene3D" id="3.30.1360.20">
    <property type="entry name" value="Transcriptional coactivator/pterin dehydratase"/>
    <property type="match status" value="1"/>
</dbReference>
<dbReference type="GO" id="GO:0008124">
    <property type="term" value="F:4-alpha-hydroxytetrahydrobiopterin dehydratase activity"/>
    <property type="evidence" value="ECO:0007669"/>
    <property type="project" value="UniProtKB-UniRule"/>
</dbReference>
<dbReference type="EC" id="4.2.1.96" evidence="4"/>
<sequence length="95" mass="10298">MEVLKKLDSAELDAAITRLPGWTFDGGELVRTWSFPDFVAAMLFVNHVAATAEAAGHHPDIDIRYNRVRLALVTHDAGGITSVDVDMAGHLNQLG</sequence>
<comment type="catalytic activity">
    <reaction evidence="1 4">
        <text>(4aS,6R)-4a-hydroxy-L-erythro-5,6,7,8-tetrahydrobiopterin = (6R)-L-erythro-6,7-dihydrobiopterin + H2O</text>
        <dbReference type="Rhea" id="RHEA:11920"/>
        <dbReference type="ChEBI" id="CHEBI:15377"/>
        <dbReference type="ChEBI" id="CHEBI:15642"/>
        <dbReference type="ChEBI" id="CHEBI:43120"/>
        <dbReference type="EC" id="4.2.1.96"/>
    </reaction>
</comment>
<gene>
    <name evidence="5" type="ORF">SAMN05421819_0952</name>
</gene>
<evidence type="ECO:0000256" key="1">
    <source>
        <dbReference type="ARBA" id="ARBA00001554"/>
    </source>
</evidence>
<dbReference type="HAMAP" id="MF_00434">
    <property type="entry name" value="Pterin_4_alpha"/>
    <property type="match status" value="1"/>
</dbReference>
<protein>
    <recommendedName>
        <fullName evidence="4">Putative pterin-4-alpha-carbinolamine dehydratase</fullName>
        <shortName evidence="4">PHS</shortName>
        <ecNumber evidence="4">4.2.1.96</ecNumber>
    </recommendedName>
    <alternativeName>
        <fullName evidence="4">4-alpha-hydroxy-tetrahydropterin dehydratase</fullName>
    </alternativeName>
    <alternativeName>
        <fullName evidence="4">Pterin carbinolamine dehydratase</fullName>
        <shortName evidence="4">PCD</shortName>
    </alternativeName>
</protein>
<evidence type="ECO:0000256" key="3">
    <source>
        <dbReference type="ARBA" id="ARBA00023239"/>
    </source>
</evidence>
<dbReference type="Proteomes" id="UP000236728">
    <property type="component" value="Unassembled WGS sequence"/>
</dbReference>
<organism evidence="5 6">
    <name type="scientific">Bryocella elongata</name>
    <dbReference type="NCBI Taxonomy" id="863522"/>
    <lineage>
        <taxon>Bacteria</taxon>
        <taxon>Pseudomonadati</taxon>
        <taxon>Acidobacteriota</taxon>
        <taxon>Terriglobia</taxon>
        <taxon>Terriglobales</taxon>
        <taxon>Acidobacteriaceae</taxon>
        <taxon>Bryocella</taxon>
    </lineage>
</organism>
<dbReference type="NCBIfam" id="NF002017">
    <property type="entry name" value="PRK00823.1-2"/>
    <property type="match status" value="1"/>
</dbReference>
<proteinExistence type="inferred from homology"/>
<dbReference type="RefSeq" id="WP_103931804.1">
    <property type="nucleotide sequence ID" value="NZ_FNVA01000001.1"/>
</dbReference>
<keyword evidence="3 4" id="KW-0456">Lyase</keyword>